<dbReference type="Pfam" id="PF03935">
    <property type="entry name" value="SKN1_KRE6_Sbg1"/>
    <property type="match status" value="1"/>
</dbReference>
<dbReference type="CDD" id="cd02180">
    <property type="entry name" value="GH16_fungal_KRE6_glucanase"/>
    <property type="match status" value="1"/>
</dbReference>
<dbReference type="FunFam" id="2.60.120.200:FF:000135">
    <property type="entry name" value="Related to KRE6-glucan synthase subunit"/>
    <property type="match status" value="1"/>
</dbReference>
<accession>F2EJW0</accession>
<dbReference type="InterPro" id="IPR013320">
    <property type="entry name" value="ConA-like_dom_sf"/>
</dbReference>
<feature type="compositionally biased region" description="Low complexity" evidence="9">
    <location>
        <begin position="66"/>
        <end position="80"/>
    </location>
</feature>
<proteinExistence type="evidence at transcript level"/>
<feature type="domain" description="GH16" evidence="10">
    <location>
        <begin position="264"/>
        <end position="632"/>
    </location>
</feature>
<feature type="region of interest" description="Disordered" evidence="9">
    <location>
        <begin position="1"/>
        <end position="137"/>
    </location>
</feature>
<dbReference type="InterPro" id="IPR005629">
    <property type="entry name" value="Skn1/Kre6/Sbg1"/>
</dbReference>
<dbReference type="AlphaFoldDB" id="F2EJW0"/>
<dbReference type="GO" id="GO:0004553">
    <property type="term" value="F:hydrolase activity, hydrolyzing O-glycosyl compounds"/>
    <property type="evidence" value="ECO:0007669"/>
    <property type="project" value="InterPro"/>
</dbReference>
<evidence type="ECO:0000256" key="6">
    <source>
        <dbReference type="ARBA" id="ARBA00023136"/>
    </source>
</evidence>
<sequence length="678" mass="73745">MPSPLANTHTPSTLLTTPEDETLPATNSQAQQQEMFNRSGPSASRRGPMEGGPRRPYASSTAGREPLLNNNGSNQQQPSQRVSASVSEASFDSYTGRGNPKAYASGAQRFGPSAAAGATYSPSPSGNSSPNPQTSVLLHDYSSRTNSHSSSGKAGAGIAYGGYEDDDMDDALHHISSKKDLESSFDFWSLRGWANAATLAALAGGLVMLFAGYPILSYYTSRSAGANTAGYNLGGINSTGQYPDLGQWAKLIDDDTPAEFMTRTGFDGNEWQLVFSDEFERDGRTFYDGDDPFWTAMDIHYWGTVDFEWYDPSAVYTANGSLVLRMTQEPINNLNFKSGMVQSWNKLCVNKGAYIEVAARLPGDPTVGGWWPGIWTMGNLGRPGYGATNDGTWPYTYDSCDVGTLPNQTNPDGLGPAAALDTGIDDGPLSFLPGQRMSACTCPGEDHAGPDASKGRGAPEIDIVEAQIDITRGQGDVSQSFQVAPFDDFYQPDNTSGLFEQYDTDKSRTNAYLGGVRQQAVSTVTYLDKGIYSRTQGNFGVFGFEYVANPNAREDGYIAWVSDGVQSWTVKADATAANPRTEVGRRIIPEEPLAIIFNLGMSNGFQLVDFNNMHFPDTMLIDYVRIYQRDGMTLGCDPEDYPTADYIERHFDIYNNPNISVFEESSYTWPKNSLVDTC</sequence>
<evidence type="ECO:0000313" key="11">
    <source>
        <dbReference type="EMBL" id="BAK07632.1"/>
    </source>
</evidence>
<dbReference type="InterPro" id="IPR000757">
    <property type="entry name" value="Beta-glucanase-like"/>
</dbReference>
<evidence type="ECO:0000256" key="1">
    <source>
        <dbReference type="ARBA" id="ARBA00004606"/>
    </source>
</evidence>
<keyword evidence="6" id="KW-0472">Membrane</keyword>
<comment type="similarity">
    <text evidence="2">Belongs to the SKN1/KRE6 family.</text>
</comment>
<dbReference type="GO" id="GO:0016020">
    <property type="term" value="C:membrane"/>
    <property type="evidence" value="ECO:0007669"/>
    <property type="project" value="UniProtKB-SubCell"/>
</dbReference>
<evidence type="ECO:0000256" key="9">
    <source>
        <dbReference type="SAM" id="MobiDB-lite"/>
    </source>
</evidence>
<dbReference type="EMBL" id="AK376437">
    <property type="protein sequence ID" value="BAK07632.1"/>
    <property type="molecule type" value="mRNA"/>
</dbReference>
<dbReference type="GO" id="GO:0071555">
    <property type="term" value="P:cell wall organization"/>
    <property type="evidence" value="ECO:0007669"/>
    <property type="project" value="UniProtKB-KW"/>
</dbReference>
<dbReference type="GO" id="GO:0005975">
    <property type="term" value="P:carbohydrate metabolic process"/>
    <property type="evidence" value="ECO:0007669"/>
    <property type="project" value="InterPro"/>
</dbReference>
<evidence type="ECO:0000256" key="8">
    <source>
        <dbReference type="ARBA" id="ARBA00023316"/>
    </source>
</evidence>
<evidence type="ECO:0000256" key="4">
    <source>
        <dbReference type="ARBA" id="ARBA00022968"/>
    </source>
</evidence>
<evidence type="ECO:0000256" key="2">
    <source>
        <dbReference type="ARBA" id="ARBA00010962"/>
    </source>
</evidence>
<evidence type="ECO:0000256" key="5">
    <source>
        <dbReference type="ARBA" id="ARBA00022989"/>
    </source>
</evidence>
<dbReference type="PANTHER" id="PTHR31361">
    <property type="entry name" value="BETA-GLUCAN SYNTHESIS-ASSOCIATED PROTEIN KRE6-RELATED"/>
    <property type="match status" value="1"/>
</dbReference>
<organism evidence="11">
    <name type="scientific">Hordeum vulgare subsp. vulgare</name>
    <name type="common">Domesticated barley</name>
    <dbReference type="NCBI Taxonomy" id="112509"/>
    <lineage>
        <taxon>Eukaryota</taxon>
        <taxon>Viridiplantae</taxon>
        <taxon>Streptophyta</taxon>
        <taxon>Embryophyta</taxon>
        <taxon>Tracheophyta</taxon>
        <taxon>Spermatophyta</taxon>
        <taxon>Magnoliopsida</taxon>
        <taxon>Liliopsida</taxon>
        <taxon>Poales</taxon>
        <taxon>Poaceae</taxon>
        <taxon>BOP clade</taxon>
        <taxon>Pooideae</taxon>
        <taxon>Triticodae</taxon>
        <taxon>Triticeae</taxon>
        <taxon>Hordeinae</taxon>
        <taxon>Hordeum</taxon>
    </lineage>
</organism>
<evidence type="ECO:0000256" key="7">
    <source>
        <dbReference type="ARBA" id="ARBA00023180"/>
    </source>
</evidence>
<evidence type="ECO:0000256" key="3">
    <source>
        <dbReference type="ARBA" id="ARBA00022692"/>
    </source>
</evidence>
<evidence type="ECO:0000259" key="10">
    <source>
        <dbReference type="PROSITE" id="PS51762"/>
    </source>
</evidence>
<feature type="compositionally biased region" description="Polar residues" evidence="9">
    <location>
        <begin position="27"/>
        <end position="42"/>
    </location>
</feature>
<dbReference type="FunFam" id="2.60.120.200:FF:000140">
    <property type="entry name" value="Beta-glucan synthesis-associated protein"/>
    <property type="match status" value="1"/>
</dbReference>
<keyword evidence="8" id="KW-0961">Cell wall biogenesis/degradation</keyword>
<dbReference type="PROSITE" id="PS51762">
    <property type="entry name" value="GH16_2"/>
    <property type="match status" value="1"/>
</dbReference>
<keyword evidence="3" id="KW-0812">Transmembrane</keyword>
<keyword evidence="7" id="KW-0325">Glycoprotein</keyword>
<dbReference type="PANTHER" id="PTHR31361:SF15">
    <property type="entry name" value="GH16 DOMAIN-CONTAINING PROTEIN"/>
    <property type="match status" value="1"/>
</dbReference>
<dbReference type="Gene3D" id="2.60.120.200">
    <property type="match status" value="2"/>
</dbReference>
<feature type="compositionally biased region" description="Polar residues" evidence="9">
    <location>
        <begin position="81"/>
        <end position="93"/>
    </location>
</feature>
<dbReference type="SUPFAM" id="SSF49899">
    <property type="entry name" value="Concanavalin A-like lectins/glucanases"/>
    <property type="match status" value="1"/>
</dbReference>
<name>F2EJW0_HORVV</name>
<keyword evidence="5" id="KW-1133">Transmembrane helix</keyword>
<protein>
    <submittedName>
        <fullName evidence="11">Predicted protein</fullName>
    </submittedName>
</protein>
<reference evidence="11" key="1">
    <citation type="journal article" date="2011" name="Plant Physiol.">
        <title>Comprehensive sequence analysis of 24,783 barley full-length cDNAs derived from 12 clone libraries.</title>
        <authorList>
            <person name="Matsumoto T."/>
            <person name="Tanaka T."/>
            <person name="Sakai H."/>
            <person name="Amano N."/>
            <person name="Kanamori H."/>
            <person name="Kurita K."/>
            <person name="Kikuta A."/>
            <person name="Kamiya K."/>
            <person name="Yamamoto M."/>
            <person name="Ikawa H."/>
            <person name="Fujii N."/>
            <person name="Hori K."/>
            <person name="Itoh T."/>
            <person name="Sato K."/>
        </authorList>
    </citation>
    <scope>NUCLEOTIDE SEQUENCE</scope>
    <source>
        <tissue evidence="11">Seed</tissue>
    </source>
</reference>
<keyword evidence="4" id="KW-0735">Signal-anchor</keyword>
<comment type="subcellular location">
    <subcellularLocation>
        <location evidence="1">Membrane</location>
        <topology evidence="1">Single-pass type II membrane protein</topology>
    </subcellularLocation>
</comment>
<feature type="compositionally biased region" description="Low complexity" evidence="9">
    <location>
        <begin position="121"/>
        <end position="132"/>
    </location>
</feature>